<sequence length="164" mass="18558">MKGDSNESVANNEYVVFVIHVGVLVFEPLPAHVPVCGMVGLLTMLLVMRTFPYVELLSPSFLLACVLLVVNHYLAFQHFTSEYYPFHEVIGYFVVCLWLVPLELLVSLSANENVLPTMADNSLHRRDDDVLSNYFSRKGKKKGLLSLFSYAKEGLLPVRNKKSY</sequence>
<name>A0A6A4VN04_AMPAM</name>
<proteinExistence type="inferred from homology"/>
<reference evidence="8 9" key="1">
    <citation type="submission" date="2019-07" db="EMBL/GenBank/DDBJ databases">
        <title>Draft genome assembly of a fouling barnacle, Amphibalanus amphitrite (Darwin, 1854): The first reference genome for Thecostraca.</title>
        <authorList>
            <person name="Kim W."/>
        </authorList>
    </citation>
    <scope>NUCLEOTIDE SEQUENCE [LARGE SCALE GENOMIC DNA]</scope>
    <source>
        <strain evidence="8">SNU_AA5</strain>
        <tissue evidence="8">Soma without cirri and trophi</tissue>
    </source>
</reference>
<keyword evidence="9" id="KW-1185">Reference proteome</keyword>
<dbReference type="GO" id="GO:0006888">
    <property type="term" value="P:endoplasmic reticulum to Golgi vesicle-mediated transport"/>
    <property type="evidence" value="ECO:0007669"/>
    <property type="project" value="InterPro"/>
</dbReference>
<organism evidence="8 9">
    <name type="scientific">Amphibalanus amphitrite</name>
    <name type="common">Striped barnacle</name>
    <name type="synonym">Balanus amphitrite</name>
    <dbReference type="NCBI Taxonomy" id="1232801"/>
    <lineage>
        <taxon>Eukaryota</taxon>
        <taxon>Metazoa</taxon>
        <taxon>Ecdysozoa</taxon>
        <taxon>Arthropoda</taxon>
        <taxon>Crustacea</taxon>
        <taxon>Multicrustacea</taxon>
        <taxon>Cirripedia</taxon>
        <taxon>Thoracica</taxon>
        <taxon>Thoracicalcarea</taxon>
        <taxon>Balanomorpha</taxon>
        <taxon>Balanoidea</taxon>
        <taxon>Balanidae</taxon>
        <taxon>Amphibalaninae</taxon>
        <taxon>Amphibalanus</taxon>
    </lineage>
</organism>
<feature type="transmembrane region" description="Helical" evidence="7">
    <location>
        <begin position="89"/>
        <end position="108"/>
    </location>
</feature>
<dbReference type="InterPro" id="IPR007277">
    <property type="entry name" value="Svp26/Tex261"/>
</dbReference>
<evidence type="ECO:0000313" key="8">
    <source>
        <dbReference type="EMBL" id="KAF0295023.1"/>
    </source>
</evidence>
<evidence type="ECO:0000256" key="2">
    <source>
        <dbReference type="ARBA" id="ARBA00008096"/>
    </source>
</evidence>
<dbReference type="GO" id="GO:0000139">
    <property type="term" value="C:Golgi membrane"/>
    <property type="evidence" value="ECO:0007669"/>
    <property type="project" value="TreeGrafter"/>
</dbReference>
<feature type="transmembrane region" description="Helical" evidence="7">
    <location>
        <begin position="31"/>
        <end position="48"/>
    </location>
</feature>
<dbReference type="OrthoDB" id="28257at2759"/>
<feature type="transmembrane region" description="Helical" evidence="7">
    <location>
        <begin position="60"/>
        <end position="77"/>
    </location>
</feature>
<evidence type="ECO:0000313" key="9">
    <source>
        <dbReference type="Proteomes" id="UP000440578"/>
    </source>
</evidence>
<evidence type="ECO:0000256" key="1">
    <source>
        <dbReference type="ARBA" id="ARBA00004141"/>
    </source>
</evidence>
<evidence type="ECO:0000256" key="3">
    <source>
        <dbReference type="ARBA" id="ARBA00017877"/>
    </source>
</evidence>
<dbReference type="GO" id="GO:0030134">
    <property type="term" value="C:COPII-coated ER to Golgi transport vesicle"/>
    <property type="evidence" value="ECO:0007669"/>
    <property type="project" value="TreeGrafter"/>
</dbReference>
<dbReference type="Pfam" id="PF04148">
    <property type="entry name" value="Erv26"/>
    <property type="match status" value="1"/>
</dbReference>
<evidence type="ECO:0000256" key="6">
    <source>
        <dbReference type="ARBA" id="ARBA00023136"/>
    </source>
</evidence>
<evidence type="ECO:0000256" key="5">
    <source>
        <dbReference type="ARBA" id="ARBA00022989"/>
    </source>
</evidence>
<dbReference type="EMBL" id="VIIS01001642">
    <property type="protein sequence ID" value="KAF0295023.1"/>
    <property type="molecule type" value="Genomic_DNA"/>
</dbReference>
<dbReference type="AlphaFoldDB" id="A0A6A4VN04"/>
<comment type="caution">
    <text evidence="8">The sequence shown here is derived from an EMBL/GenBank/DDBJ whole genome shotgun (WGS) entry which is preliminary data.</text>
</comment>
<protein>
    <recommendedName>
        <fullName evidence="3">Protein TEX261</fullName>
    </recommendedName>
</protein>
<gene>
    <name evidence="8" type="primary">Tex261</name>
    <name evidence="8" type="ORF">FJT64_000694</name>
</gene>
<comment type="subcellular location">
    <subcellularLocation>
        <location evidence="1">Membrane</location>
        <topology evidence="1">Multi-pass membrane protein</topology>
    </subcellularLocation>
</comment>
<dbReference type="Proteomes" id="UP000440578">
    <property type="component" value="Unassembled WGS sequence"/>
</dbReference>
<dbReference type="GO" id="GO:0097020">
    <property type="term" value="F:COPII receptor activity"/>
    <property type="evidence" value="ECO:0007669"/>
    <property type="project" value="InterPro"/>
</dbReference>
<accession>A0A6A4VN04</accession>
<dbReference type="PANTHER" id="PTHR13144:SF0">
    <property type="entry name" value="PROTEIN TEX261"/>
    <property type="match status" value="1"/>
</dbReference>
<keyword evidence="4 7" id="KW-0812">Transmembrane</keyword>
<comment type="similarity">
    <text evidence="2">Belongs to the SVP26 family.</text>
</comment>
<evidence type="ECO:0000256" key="7">
    <source>
        <dbReference type="SAM" id="Phobius"/>
    </source>
</evidence>
<dbReference type="GO" id="GO:0005789">
    <property type="term" value="C:endoplasmic reticulum membrane"/>
    <property type="evidence" value="ECO:0007669"/>
    <property type="project" value="TreeGrafter"/>
</dbReference>
<keyword evidence="5 7" id="KW-1133">Transmembrane helix</keyword>
<evidence type="ECO:0000256" key="4">
    <source>
        <dbReference type="ARBA" id="ARBA00022692"/>
    </source>
</evidence>
<keyword evidence="6 7" id="KW-0472">Membrane</keyword>
<dbReference type="PANTHER" id="PTHR13144">
    <property type="entry name" value="TEX261 PROTEIN"/>
    <property type="match status" value="1"/>
</dbReference>